<keyword evidence="5 7" id="KW-0418">Kinase</keyword>
<dbReference type="OrthoDB" id="9766459at2"/>
<proteinExistence type="predicted"/>
<dbReference type="InterPro" id="IPR036890">
    <property type="entry name" value="HATPase_C_sf"/>
</dbReference>
<dbReference type="PRINTS" id="PR00344">
    <property type="entry name" value="BCTRLSENSOR"/>
</dbReference>
<reference evidence="7 8" key="1">
    <citation type="submission" date="2016-08" db="EMBL/GenBank/DDBJ databases">
        <authorList>
            <person name="Seilhamer J.J."/>
        </authorList>
    </citation>
    <scope>NUCLEOTIDE SEQUENCE [LARGE SCALE GENOMIC DNA]</scope>
    <source>
        <strain evidence="7 8">A37T2</strain>
    </source>
</reference>
<dbReference type="EMBL" id="FMAR01000004">
    <property type="protein sequence ID" value="SCC20570.1"/>
    <property type="molecule type" value="Genomic_DNA"/>
</dbReference>
<dbReference type="Gene3D" id="1.10.287.130">
    <property type="match status" value="1"/>
</dbReference>
<dbReference type="PANTHER" id="PTHR43304:SF1">
    <property type="entry name" value="PAC DOMAIN-CONTAINING PROTEIN"/>
    <property type="match status" value="1"/>
</dbReference>
<dbReference type="AlphaFoldDB" id="A0A1C4CNC9"/>
<dbReference type="Pfam" id="PF00512">
    <property type="entry name" value="HisKA"/>
    <property type="match status" value="1"/>
</dbReference>
<keyword evidence="4" id="KW-0808">Transferase</keyword>
<dbReference type="GO" id="GO:0000155">
    <property type="term" value="F:phosphorelay sensor kinase activity"/>
    <property type="evidence" value="ECO:0007669"/>
    <property type="project" value="InterPro"/>
</dbReference>
<dbReference type="InterPro" id="IPR036097">
    <property type="entry name" value="HisK_dim/P_sf"/>
</dbReference>
<evidence type="ECO:0000256" key="3">
    <source>
        <dbReference type="ARBA" id="ARBA00022553"/>
    </source>
</evidence>
<accession>A0A1C4CNC9</accession>
<evidence type="ECO:0000313" key="7">
    <source>
        <dbReference type="EMBL" id="SCC20570.1"/>
    </source>
</evidence>
<dbReference type="SUPFAM" id="SSF47384">
    <property type="entry name" value="Homodimeric domain of signal transducing histidine kinase"/>
    <property type="match status" value="1"/>
</dbReference>
<dbReference type="InterPro" id="IPR035965">
    <property type="entry name" value="PAS-like_dom_sf"/>
</dbReference>
<dbReference type="Gene3D" id="3.30.565.10">
    <property type="entry name" value="Histidine kinase-like ATPase, C-terminal domain"/>
    <property type="match status" value="1"/>
</dbReference>
<evidence type="ECO:0000256" key="4">
    <source>
        <dbReference type="ARBA" id="ARBA00022679"/>
    </source>
</evidence>
<evidence type="ECO:0000256" key="5">
    <source>
        <dbReference type="ARBA" id="ARBA00022777"/>
    </source>
</evidence>
<dbReference type="InterPro" id="IPR005467">
    <property type="entry name" value="His_kinase_dom"/>
</dbReference>
<keyword evidence="3" id="KW-0597">Phosphoprotein</keyword>
<dbReference type="PANTHER" id="PTHR43304">
    <property type="entry name" value="PHYTOCHROME-LIKE PROTEIN CPH1"/>
    <property type="match status" value="1"/>
</dbReference>
<evidence type="ECO:0000259" key="6">
    <source>
        <dbReference type="PROSITE" id="PS50109"/>
    </source>
</evidence>
<dbReference type="Proteomes" id="UP000242818">
    <property type="component" value="Unassembled WGS sequence"/>
</dbReference>
<organism evidence="7 8">
    <name type="scientific">Chitinophaga costaii</name>
    <dbReference type="NCBI Taxonomy" id="1335309"/>
    <lineage>
        <taxon>Bacteria</taxon>
        <taxon>Pseudomonadati</taxon>
        <taxon>Bacteroidota</taxon>
        <taxon>Chitinophagia</taxon>
        <taxon>Chitinophagales</taxon>
        <taxon>Chitinophagaceae</taxon>
        <taxon>Chitinophaga</taxon>
    </lineage>
</organism>
<dbReference type="PROSITE" id="PS50109">
    <property type="entry name" value="HIS_KIN"/>
    <property type="match status" value="1"/>
</dbReference>
<evidence type="ECO:0000256" key="2">
    <source>
        <dbReference type="ARBA" id="ARBA00012438"/>
    </source>
</evidence>
<dbReference type="InterPro" id="IPR004358">
    <property type="entry name" value="Sig_transdc_His_kin-like_C"/>
</dbReference>
<protein>
    <recommendedName>
        <fullName evidence="2">histidine kinase</fullName>
        <ecNumber evidence="2">2.7.13.3</ecNumber>
    </recommendedName>
</protein>
<dbReference type="Pfam" id="PF02518">
    <property type="entry name" value="HATPase_c"/>
    <property type="match status" value="1"/>
</dbReference>
<dbReference type="SUPFAM" id="SSF55874">
    <property type="entry name" value="ATPase domain of HSP90 chaperone/DNA topoisomerase II/histidine kinase"/>
    <property type="match status" value="1"/>
</dbReference>
<dbReference type="InterPro" id="IPR003661">
    <property type="entry name" value="HisK_dim/P_dom"/>
</dbReference>
<evidence type="ECO:0000313" key="8">
    <source>
        <dbReference type="Proteomes" id="UP000242818"/>
    </source>
</evidence>
<dbReference type="RefSeq" id="WP_089710896.1">
    <property type="nucleotide sequence ID" value="NZ_FMAR01000004.1"/>
</dbReference>
<evidence type="ECO:0000256" key="1">
    <source>
        <dbReference type="ARBA" id="ARBA00000085"/>
    </source>
</evidence>
<dbReference type="SMART" id="SM00387">
    <property type="entry name" value="HATPase_c"/>
    <property type="match status" value="1"/>
</dbReference>
<dbReference type="EC" id="2.7.13.3" evidence="2"/>
<gene>
    <name evidence="7" type="ORF">GA0116948_104213</name>
</gene>
<comment type="catalytic activity">
    <reaction evidence="1">
        <text>ATP + protein L-histidine = ADP + protein N-phospho-L-histidine.</text>
        <dbReference type="EC" id="2.7.13.3"/>
    </reaction>
</comment>
<sequence>MKQKPQRDKINRRLLSLLNQTQLRDHTGSWEWKQDAGVYVWSDALFTLHDLPKPYDNEIATTAAHAFMTPKDRALFEAHLAGLLPGGRVQFPCRIRFPGGEKRKVLITAYRLADQEGNDTIFGEYKFLPVVVKQANSTQHIAAVPVNNAYGYTKIIGGTADNVPPEIAAQLRAAEHLTTLNATLQEKNRQLESMNDELMSFSYIASHDLREPLRKLQLFGNMLLQQHRADLPDIVKEYLGKIDLAAQRMNTLIDDVLIFSRINERTDMPTPVDLIDILAQVREDLYEPVTRYCALLHPFDLPVVMAHASTLYLLFFHFISNSLKFRKPDLSPVIIIRGQVKAPWEWPGTQPAPEQPWLQLSFTDNGIGFEEKYQETAFKMFQRLHDKDLYPGTGIGLAICKKVAATYQGYIDVKSEVGKGTTFTCYLQLDIVA</sequence>
<keyword evidence="8" id="KW-1185">Reference proteome</keyword>
<dbReference type="CDD" id="cd00082">
    <property type="entry name" value="HisKA"/>
    <property type="match status" value="1"/>
</dbReference>
<dbReference type="SUPFAM" id="SSF55785">
    <property type="entry name" value="PYP-like sensor domain (PAS domain)"/>
    <property type="match status" value="1"/>
</dbReference>
<name>A0A1C4CNC9_9BACT</name>
<dbReference type="STRING" id="1335309.GA0116948_104213"/>
<dbReference type="Gene3D" id="3.30.450.20">
    <property type="entry name" value="PAS domain"/>
    <property type="match status" value="1"/>
</dbReference>
<feature type="domain" description="Histidine kinase" evidence="6">
    <location>
        <begin position="204"/>
        <end position="431"/>
    </location>
</feature>
<dbReference type="InterPro" id="IPR003594">
    <property type="entry name" value="HATPase_dom"/>
</dbReference>
<dbReference type="SMART" id="SM00388">
    <property type="entry name" value="HisKA"/>
    <property type="match status" value="1"/>
</dbReference>
<dbReference type="InterPro" id="IPR052162">
    <property type="entry name" value="Sensor_kinase/Photoreceptor"/>
</dbReference>